<feature type="compositionally biased region" description="Basic and acidic residues" evidence="1">
    <location>
        <begin position="243"/>
        <end position="264"/>
    </location>
</feature>
<feature type="region of interest" description="Disordered" evidence="1">
    <location>
        <begin position="346"/>
        <end position="388"/>
    </location>
</feature>
<proteinExistence type="predicted"/>
<feature type="region of interest" description="Disordered" evidence="1">
    <location>
        <begin position="57"/>
        <end position="83"/>
    </location>
</feature>
<sequence length="424" mass="45419">MANMVSAGGVDPANVVVSAGGAGGADPADVIVSAGGADSAGTFISADISVAGGPSISATPSSPIRDPAKGKAIATPSSPVQAPSAKELADQQAAILEAERQELLEQELKQSLDAEQVYLDSADVSKDTFGVRMVELMNQRRKAIAEIKAKAKRDKPMTPAQQREMVELMNQRRKAIVEIKAKVKRDKPMTPAQEKEYMRTFFKNQSTAIYTTGWTWKDVPGLTDDQLQNVYNKIRKAVDLATAKDHHQHLKRSEETLESSESKKLKTSHSTEQPAELQEPTSVSAATTIAADDPISVVPSVSAASSIPAETPITAGVSTTAGISELAGEASIPIIDLLDSPPKATSLPLNQETAEHVVPLRKSSRKKSMARRRTLPRPSESESAALLFDKDDPEVEFKKYLRQVSDDDEPAEPVSLSLVSDICT</sequence>
<evidence type="ECO:0000256" key="1">
    <source>
        <dbReference type="SAM" id="MobiDB-lite"/>
    </source>
</evidence>
<feature type="region of interest" description="Disordered" evidence="1">
    <location>
        <begin position="243"/>
        <end position="283"/>
    </location>
</feature>
<gene>
    <name evidence="2" type="ORF">Tci_652619</name>
</gene>
<protein>
    <recommendedName>
        <fullName evidence="3">JmjC domain-containing protein</fullName>
    </recommendedName>
</protein>
<name>A0A699K7N4_TANCI</name>
<evidence type="ECO:0000313" key="2">
    <source>
        <dbReference type="EMBL" id="GFA80647.1"/>
    </source>
</evidence>
<comment type="caution">
    <text evidence="2">The sequence shown here is derived from an EMBL/GenBank/DDBJ whole genome shotgun (WGS) entry which is preliminary data.</text>
</comment>
<dbReference type="EMBL" id="BKCJ010491601">
    <property type="protein sequence ID" value="GFA80647.1"/>
    <property type="molecule type" value="Genomic_DNA"/>
</dbReference>
<dbReference type="AlphaFoldDB" id="A0A699K7N4"/>
<accession>A0A699K7N4</accession>
<feature type="compositionally biased region" description="Basic residues" evidence="1">
    <location>
        <begin position="362"/>
        <end position="375"/>
    </location>
</feature>
<organism evidence="2">
    <name type="scientific">Tanacetum cinerariifolium</name>
    <name type="common">Dalmatian daisy</name>
    <name type="synonym">Chrysanthemum cinerariifolium</name>
    <dbReference type="NCBI Taxonomy" id="118510"/>
    <lineage>
        <taxon>Eukaryota</taxon>
        <taxon>Viridiplantae</taxon>
        <taxon>Streptophyta</taxon>
        <taxon>Embryophyta</taxon>
        <taxon>Tracheophyta</taxon>
        <taxon>Spermatophyta</taxon>
        <taxon>Magnoliopsida</taxon>
        <taxon>eudicotyledons</taxon>
        <taxon>Gunneridae</taxon>
        <taxon>Pentapetalae</taxon>
        <taxon>asterids</taxon>
        <taxon>campanulids</taxon>
        <taxon>Asterales</taxon>
        <taxon>Asteraceae</taxon>
        <taxon>Asteroideae</taxon>
        <taxon>Anthemideae</taxon>
        <taxon>Anthemidinae</taxon>
        <taxon>Tanacetum</taxon>
    </lineage>
</organism>
<reference evidence="2" key="1">
    <citation type="journal article" date="2019" name="Sci. Rep.">
        <title>Draft genome of Tanacetum cinerariifolium, the natural source of mosquito coil.</title>
        <authorList>
            <person name="Yamashiro T."/>
            <person name="Shiraishi A."/>
            <person name="Satake H."/>
            <person name="Nakayama K."/>
        </authorList>
    </citation>
    <scope>NUCLEOTIDE SEQUENCE</scope>
</reference>
<evidence type="ECO:0008006" key="3">
    <source>
        <dbReference type="Google" id="ProtNLM"/>
    </source>
</evidence>